<proteinExistence type="predicted"/>
<keyword evidence="3" id="KW-1185">Reference proteome</keyword>
<protein>
    <submittedName>
        <fullName evidence="2">Uncharacterized protein</fullName>
    </submittedName>
</protein>
<dbReference type="Proteomes" id="UP001165065">
    <property type="component" value="Unassembled WGS sequence"/>
</dbReference>
<sequence>MMAISVLLQLLVLLVVLSPCNSFNPFISRRSIIKSAIAAPLFTPLASQAKEPRPPPLPFEDLKDYFHNELEPVRAWVEKGDMESIKEFTKGFDIEGRKRTMIPLYKTLPSEMPVDGKLLSPETLRVVRVAKDESPKDLALRLSNGVTWDLIGLSKWARADGAGGVDEGMKWLDTIEGEVAAFVDVGAVYGGGEKKM</sequence>
<dbReference type="OrthoDB" id="10338901at2759"/>
<name>A0A9W7GHD9_9STRA</name>
<evidence type="ECO:0000313" key="3">
    <source>
        <dbReference type="Proteomes" id="UP001165065"/>
    </source>
</evidence>
<gene>
    <name evidence="2" type="ORF">TrCOL_g10942</name>
</gene>
<feature type="signal peptide" evidence="1">
    <location>
        <begin position="1"/>
        <end position="22"/>
    </location>
</feature>
<feature type="chain" id="PRO_5040975965" evidence="1">
    <location>
        <begin position="23"/>
        <end position="196"/>
    </location>
</feature>
<reference evidence="3" key="1">
    <citation type="journal article" date="2023" name="Commun. Biol.">
        <title>Genome analysis of Parmales, the sister group of diatoms, reveals the evolutionary specialization of diatoms from phago-mixotrophs to photoautotrophs.</title>
        <authorList>
            <person name="Ban H."/>
            <person name="Sato S."/>
            <person name="Yoshikawa S."/>
            <person name="Yamada K."/>
            <person name="Nakamura Y."/>
            <person name="Ichinomiya M."/>
            <person name="Sato N."/>
            <person name="Blanc-Mathieu R."/>
            <person name="Endo H."/>
            <person name="Kuwata A."/>
            <person name="Ogata H."/>
        </authorList>
    </citation>
    <scope>NUCLEOTIDE SEQUENCE [LARGE SCALE GENOMIC DNA]</scope>
</reference>
<evidence type="ECO:0000256" key="1">
    <source>
        <dbReference type="SAM" id="SignalP"/>
    </source>
</evidence>
<evidence type="ECO:0000313" key="2">
    <source>
        <dbReference type="EMBL" id="GMI45794.1"/>
    </source>
</evidence>
<organism evidence="2 3">
    <name type="scientific">Triparma columacea</name>
    <dbReference type="NCBI Taxonomy" id="722753"/>
    <lineage>
        <taxon>Eukaryota</taxon>
        <taxon>Sar</taxon>
        <taxon>Stramenopiles</taxon>
        <taxon>Ochrophyta</taxon>
        <taxon>Bolidophyceae</taxon>
        <taxon>Parmales</taxon>
        <taxon>Triparmaceae</taxon>
        <taxon>Triparma</taxon>
    </lineage>
</organism>
<dbReference type="AlphaFoldDB" id="A0A9W7GHD9"/>
<dbReference type="EMBL" id="BRYA01000265">
    <property type="protein sequence ID" value="GMI45794.1"/>
    <property type="molecule type" value="Genomic_DNA"/>
</dbReference>
<comment type="caution">
    <text evidence="2">The sequence shown here is derived from an EMBL/GenBank/DDBJ whole genome shotgun (WGS) entry which is preliminary data.</text>
</comment>
<keyword evidence="1" id="KW-0732">Signal</keyword>
<accession>A0A9W7GHD9</accession>